<accession>A0A7K1FLQ8</accession>
<keyword evidence="2" id="KW-1185">Reference proteome</keyword>
<sequence length="92" mass="10602">MSLIDRSEKSRRAHSAPLGRLQDSFRARRAVRSEQRRLERELGAYLSPSDRLELDAMIERATPEDAADIARIVERSRSRHRHDVPAATRLVL</sequence>
<proteinExistence type="predicted"/>
<evidence type="ECO:0000313" key="2">
    <source>
        <dbReference type="Proteomes" id="UP000460221"/>
    </source>
</evidence>
<dbReference type="EMBL" id="WLYK01000005">
    <property type="protein sequence ID" value="MTD15087.1"/>
    <property type="molecule type" value="Genomic_DNA"/>
</dbReference>
<reference evidence="1 2" key="1">
    <citation type="submission" date="2019-11" db="EMBL/GenBank/DDBJ databases">
        <authorList>
            <person name="Jiang L.-Q."/>
        </authorList>
    </citation>
    <scope>NUCLEOTIDE SEQUENCE [LARGE SCALE GENOMIC DNA]</scope>
    <source>
        <strain evidence="1 2">YIM 132087</strain>
    </source>
</reference>
<organism evidence="1 2">
    <name type="scientific">Nakamurella alba</name>
    <dbReference type="NCBI Taxonomy" id="2665158"/>
    <lineage>
        <taxon>Bacteria</taxon>
        <taxon>Bacillati</taxon>
        <taxon>Actinomycetota</taxon>
        <taxon>Actinomycetes</taxon>
        <taxon>Nakamurellales</taxon>
        <taxon>Nakamurellaceae</taxon>
        <taxon>Nakamurella</taxon>
    </lineage>
</organism>
<comment type="caution">
    <text evidence="1">The sequence shown here is derived from an EMBL/GenBank/DDBJ whole genome shotgun (WGS) entry which is preliminary data.</text>
</comment>
<dbReference type="Proteomes" id="UP000460221">
    <property type="component" value="Unassembled WGS sequence"/>
</dbReference>
<evidence type="ECO:0000313" key="1">
    <source>
        <dbReference type="EMBL" id="MTD15087.1"/>
    </source>
</evidence>
<dbReference type="RefSeq" id="WP_154769049.1">
    <property type="nucleotide sequence ID" value="NZ_WLYK01000005.1"/>
</dbReference>
<protein>
    <submittedName>
        <fullName evidence="1">Uncharacterized protein</fullName>
    </submittedName>
</protein>
<gene>
    <name evidence="1" type="ORF">GIS00_14180</name>
</gene>
<name>A0A7K1FLQ8_9ACTN</name>
<dbReference type="AlphaFoldDB" id="A0A7K1FLQ8"/>